<proteinExistence type="predicted"/>
<evidence type="ECO:0000256" key="1">
    <source>
        <dbReference type="SAM" id="Phobius"/>
    </source>
</evidence>
<feature type="transmembrane region" description="Helical" evidence="1">
    <location>
        <begin position="31"/>
        <end position="51"/>
    </location>
</feature>
<keyword evidence="3" id="KW-1185">Reference proteome</keyword>
<organism evidence="2 3">
    <name type="scientific">Roseofilum casamattae BLCC-M143</name>
    <dbReference type="NCBI Taxonomy" id="3022442"/>
    <lineage>
        <taxon>Bacteria</taxon>
        <taxon>Bacillati</taxon>
        <taxon>Cyanobacteriota</taxon>
        <taxon>Cyanophyceae</taxon>
        <taxon>Desertifilales</taxon>
        <taxon>Desertifilaceae</taxon>
        <taxon>Roseofilum</taxon>
        <taxon>Roseofilum casamattae</taxon>
    </lineage>
</organism>
<dbReference type="RefSeq" id="WP_283759587.1">
    <property type="nucleotide sequence ID" value="NZ_JAQOSQ010000022.1"/>
</dbReference>
<sequence length="52" mass="5628">MPILVLVVVLCVGWLGSQILALEAISLLRLLLPPSWVGLIAVLSIVIWCFGE</sequence>
<gene>
    <name evidence="2" type="ORF">PMH09_17215</name>
</gene>
<keyword evidence="1" id="KW-1133">Transmembrane helix</keyword>
<comment type="caution">
    <text evidence="2">The sequence shown here is derived from an EMBL/GenBank/DDBJ whole genome shotgun (WGS) entry which is preliminary data.</text>
</comment>
<dbReference type="EMBL" id="JAQOSQ010000022">
    <property type="protein sequence ID" value="MDJ1184931.1"/>
    <property type="molecule type" value="Genomic_DNA"/>
</dbReference>
<dbReference type="Proteomes" id="UP001232992">
    <property type="component" value="Unassembled WGS sequence"/>
</dbReference>
<reference evidence="2 3" key="1">
    <citation type="submission" date="2023-01" db="EMBL/GenBank/DDBJ databases">
        <title>Novel diversity within Roseofilum (Cyanobacteria; Desertifilaceae) from marine benthic mats with descriptions of four novel species.</title>
        <authorList>
            <person name="Wang Y."/>
            <person name="Berthold D.E."/>
            <person name="Hu J."/>
            <person name="Lefler F.W."/>
            <person name="Laughinghouse H.D. IV."/>
        </authorList>
    </citation>
    <scope>NUCLEOTIDE SEQUENCE [LARGE SCALE GENOMIC DNA]</scope>
    <source>
        <strain evidence="2 3">BLCC-M143</strain>
    </source>
</reference>
<keyword evidence="1" id="KW-0812">Transmembrane</keyword>
<accession>A0ABT7C0F6</accession>
<protein>
    <submittedName>
        <fullName evidence="2">Uncharacterized protein</fullName>
    </submittedName>
</protein>
<name>A0ABT7C0F6_9CYAN</name>
<keyword evidence="1" id="KW-0472">Membrane</keyword>
<evidence type="ECO:0000313" key="2">
    <source>
        <dbReference type="EMBL" id="MDJ1184931.1"/>
    </source>
</evidence>
<evidence type="ECO:0000313" key="3">
    <source>
        <dbReference type="Proteomes" id="UP001232992"/>
    </source>
</evidence>